<accession>A0A075HQK5</accession>
<dbReference type="SUPFAM" id="SSF52768">
    <property type="entry name" value="Arginase/deacetylase"/>
    <property type="match status" value="1"/>
</dbReference>
<reference evidence="1" key="1">
    <citation type="journal article" date="2014" name="Genome Biol. Evol.">
        <title>Pangenome evidence for extensive interdomain horizontal transfer affecting lineage core and shell genes in uncultured planktonic thaumarchaeota and euryarchaeota.</title>
        <authorList>
            <person name="Deschamps P."/>
            <person name="Zivanovic Y."/>
            <person name="Moreira D."/>
            <person name="Rodriguez-Valera F."/>
            <person name="Lopez-Garcia P."/>
        </authorList>
    </citation>
    <scope>NUCLEOTIDE SEQUENCE</scope>
</reference>
<dbReference type="InterPro" id="IPR023696">
    <property type="entry name" value="Ureohydrolase_dom_sf"/>
</dbReference>
<dbReference type="Gene3D" id="3.40.800.10">
    <property type="entry name" value="Ureohydrolase domain"/>
    <property type="match status" value="1"/>
</dbReference>
<organism evidence="1">
    <name type="scientific">uncultured marine group II/III euryarchaeote KM3_83_G03</name>
    <dbReference type="NCBI Taxonomy" id="1456522"/>
    <lineage>
        <taxon>Archaea</taxon>
        <taxon>Methanobacteriati</taxon>
        <taxon>Methanobacteriota</taxon>
        <taxon>environmental samples</taxon>
    </lineage>
</organism>
<sequence>MNPEILPVVVYRSDLEKSVFTHISQSAGLGPPVLVESCGMEEAARRVADITDGVLFAVLSPIHSDGGLCHDTEDTTFVTLDRHDDIDRDHHLPYHNGGFLTNRGGNSVVYGSGNLNEAHTRAFQTCSYSPGRIRRLMRAGGEELLDNVKDDVVLSLDMEVLGPDEINSVGHPNNSCYNALQRGLGFRPQLTSPEVRDIASLFVDYRVAGITVAEYRPEKDDRLRVNGSFVVPSVATNLVVEHTKHLVEVMRLSHVRRSEKIA</sequence>
<proteinExistence type="predicted"/>
<protein>
    <submittedName>
        <fullName evidence="1">Uncharacterized protein</fullName>
    </submittedName>
</protein>
<dbReference type="AlphaFoldDB" id="A0A075HQK5"/>
<evidence type="ECO:0000313" key="1">
    <source>
        <dbReference type="EMBL" id="AIF18651.1"/>
    </source>
</evidence>
<dbReference type="EMBL" id="KF901116">
    <property type="protein sequence ID" value="AIF18651.1"/>
    <property type="molecule type" value="Genomic_DNA"/>
</dbReference>
<name>A0A075HQK5_9EURY</name>